<proteinExistence type="predicted"/>
<name>A0A2H0W2M8_9BACT</name>
<evidence type="ECO:0000313" key="2">
    <source>
        <dbReference type="EMBL" id="PIS05594.1"/>
    </source>
</evidence>
<comment type="caution">
    <text evidence="2">The sequence shown here is derived from an EMBL/GenBank/DDBJ whole genome shotgun (WGS) entry which is preliminary data.</text>
</comment>
<keyword evidence="1" id="KW-1133">Transmembrane helix</keyword>
<keyword evidence="1" id="KW-0472">Membrane</keyword>
<dbReference type="Proteomes" id="UP000230935">
    <property type="component" value="Unassembled WGS sequence"/>
</dbReference>
<sequence length="108" mass="12738">MKKMNLKISFKFRISRKLIIYLLVLIMASIFTYFSYFMYKNFWQVLTYSQEIIALRPEVVSERLRQKDFEEIINSINKKTEAPASISTSTPNLFIIAPSEVRSPQVSF</sequence>
<keyword evidence="1" id="KW-0812">Transmembrane</keyword>
<accession>A0A2H0W2M8</accession>
<dbReference type="AlphaFoldDB" id="A0A2H0W2M8"/>
<reference evidence="3" key="1">
    <citation type="submission" date="2017-09" db="EMBL/GenBank/DDBJ databases">
        <title>Depth-based differentiation of microbial function through sediment-hosted aquifers and enrichment of novel symbionts in the deep terrestrial subsurface.</title>
        <authorList>
            <person name="Probst A.J."/>
            <person name="Ladd B."/>
            <person name="Jarett J.K."/>
            <person name="Geller-Mcgrath D.E."/>
            <person name="Sieber C.M.K."/>
            <person name="Emerson J.B."/>
            <person name="Anantharaman K."/>
            <person name="Thomas B.C."/>
            <person name="Malmstrom R."/>
            <person name="Stieglmeier M."/>
            <person name="Klingl A."/>
            <person name="Woyke T."/>
            <person name="Ryan C.M."/>
            <person name="Banfield J.F."/>
        </authorList>
    </citation>
    <scope>NUCLEOTIDE SEQUENCE [LARGE SCALE GENOMIC DNA]</scope>
</reference>
<gene>
    <name evidence="2" type="ORF">COT81_00325</name>
</gene>
<evidence type="ECO:0000256" key="1">
    <source>
        <dbReference type="SAM" id="Phobius"/>
    </source>
</evidence>
<dbReference type="EMBL" id="PEZZ01000002">
    <property type="protein sequence ID" value="PIS05594.1"/>
    <property type="molecule type" value="Genomic_DNA"/>
</dbReference>
<evidence type="ECO:0000313" key="3">
    <source>
        <dbReference type="Proteomes" id="UP000230935"/>
    </source>
</evidence>
<protein>
    <submittedName>
        <fullName evidence="2">Uncharacterized protein</fullName>
    </submittedName>
</protein>
<organism evidence="2 3">
    <name type="scientific">Candidatus Buchananbacteria bacterium CG10_big_fil_rev_8_21_14_0_10_42_9</name>
    <dbReference type="NCBI Taxonomy" id="1974526"/>
    <lineage>
        <taxon>Bacteria</taxon>
        <taxon>Candidatus Buchananiibacteriota</taxon>
    </lineage>
</organism>
<feature type="transmembrane region" description="Helical" evidence="1">
    <location>
        <begin position="20"/>
        <end position="39"/>
    </location>
</feature>